<proteinExistence type="predicted"/>
<evidence type="ECO:0000313" key="2">
    <source>
        <dbReference type="Proteomes" id="UP000005283"/>
    </source>
</evidence>
<dbReference type="Pfam" id="PF04404">
    <property type="entry name" value="ERF"/>
    <property type="match status" value="1"/>
</dbReference>
<reference evidence="1 2" key="1">
    <citation type="submission" date="2009-12" db="EMBL/GenBank/DDBJ databases">
        <title>Genome Sequence of Prevotella buccalis ATCC 35310.</title>
        <authorList>
            <person name="Durkin A.S."/>
            <person name="Madupu R."/>
            <person name="Torralba M."/>
            <person name="Methe B."/>
            <person name="Sutton G."/>
            <person name="Strausberg R.L."/>
            <person name="Nelson K.E."/>
        </authorList>
    </citation>
    <scope>NUCLEOTIDE SEQUENCE [LARGE SCALE GENOMIC DNA]</scope>
    <source>
        <strain evidence="1 2">ATCC 35310</strain>
    </source>
</reference>
<sequence length="190" mass="21233">MKELNEIQAKLSVPKTLKNLYGGYMYRSAEKILEALKPLLNESKCTLTINDDIVLIGERYYIKATATIRNEKGETETTTAFAREALSKKGMDEAQITGSASSYARKYALNGLFCIDDTKDPDALNTSAEYTQPTQQPIDPNLEAVIANIKVATTVAELTQIWNECTHWQSNKQFVSALTSKKNELKSKEK</sequence>
<name>D1W982_9BACT</name>
<dbReference type="InterPro" id="IPR007499">
    <property type="entry name" value="ERF_bacteria_virus"/>
</dbReference>
<protein>
    <submittedName>
        <fullName evidence="1">Erf family protein</fullName>
    </submittedName>
</protein>
<accession>D1W982</accession>
<evidence type="ECO:0000313" key="1">
    <source>
        <dbReference type="EMBL" id="EFA90885.1"/>
    </source>
</evidence>
<dbReference type="RefSeq" id="WP_004351158.1">
    <property type="nucleotide sequence ID" value="NZ_ADEG01000113.1"/>
</dbReference>
<gene>
    <name evidence="1" type="ORF">HMPREF0650_0097</name>
</gene>
<dbReference type="STRING" id="679190.HMPREF0650_0097"/>
<organism evidence="1 2">
    <name type="scientific">Hoylesella buccalis ATCC 35310</name>
    <dbReference type="NCBI Taxonomy" id="679190"/>
    <lineage>
        <taxon>Bacteria</taxon>
        <taxon>Pseudomonadati</taxon>
        <taxon>Bacteroidota</taxon>
        <taxon>Bacteroidia</taxon>
        <taxon>Bacteroidales</taxon>
        <taxon>Prevotellaceae</taxon>
        <taxon>Hoylesella</taxon>
    </lineage>
</organism>
<dbReference type="Proteomes" id="UP000005283">
    <property type="component" value="Unassembled WGS sequence"/>
</dbReference>
<dbReference type="eggNOG" id="ENOG5032SQ7">
    <property type="taxonomic scope" value="Bacteria"/>
</dbReference>
<dbReference type="EMBL" id="ADEG01000113">
    <property type="protein sequence ID" value="EFA90885.1"/>
    <property type="molecule type" value="Genomic_DNA"/>
</dbReference>
<keyword evidence="2" id="KW-1185">Reference proteome</keyword>
<dbReference type="AlphaFoldDB" id="D1W982"/>
<comment type="caution">
    <text evidence="1">The sequence shown here is derived from an EMBL/GenBank/DDBJ whole genome shotgun (WGS) entry which is preliminary data.</text>
</comment>